<protein>
    <recommendedName>
        <fullName evidence="5">MYND-type domain-containing protein</fullName>
    </recommendedName>
</protein>
<evidence type="ECO:0000256" key="4">
    <source>
        <dbReference type="PROSITE-ProRule" id="PRU00134"/>
    </source>
</evidence>
<keyword evidence="1" id="KW-0479">Metal-binding</keyword>
<name>A0A7R9U7V5_9STRA</name>
<feature type="domain" description="MYND-type" evidence="5">
    <location>
        <begin position="57"/>
        <end position="94"/>
    </location>
</feature>
<keyword evidence="2 4" id="KW-0863">Zinc-finger</keyword>
<sequence length="412" mass="46835">MADENVDVSNIDPSEPRAALDMFHVSLGQPQPSDPELVAQVTECDVEPLSGPCSFFCNMCNAMNATKRCGACGAVVYCSASCQREAWHVHKQFCKRIRASTKLTRKLAVPLRNYSQMGEPARNAFEYDIGDFWGLHDPRPYCRARADLAFHLKDSSDAENNPLAAELAIQHFRQLMILSKGDNQGVRDFVPTMLIDLGRYQEAYDFIRYWIIGFSESYDDEQTTGHDMAEDLEVLKFSEYGPNSFIFALALLKYVMYARTRAAEMLIMRHPKVNPDIAKYAMTFAVPETWSRAGSQTLEVQLKQVLSALLVSNKHLLKMLVEAEKHRERPVGPYSLGDESEAWYLISSNLVPWLKAAGAREYVRRFLADDLRVPIPISEAEKKRRAMEKAKLLNKSFARSMRSKRDDRTGRL</sequence>
<organism evidence="6">
    <name type="scientific">Pinguiococcus pyrenoidosus</name>
    <dbReference type="NCBI Taxonomy" id="172671"/>
    <lineage>
        <taxon>Eukaryota</taxon>
        <taxon>Sar</taxon>
        <taxon>Stramenopiles</taxon>
        <taxon>Ochrophyta</taxon>
        <taxon>Pinguiophyceae</taxon>
        <taxon>Pinguiochrysidales</taxon>
        <taxon>Pinguiochrysidaceae</taxon>
        <taxon>Pinguiococcus</taxon>
    </lineage>
</organism>
<gene>
    <name evidence="6" type="ORF">PPYR1160_LOCUS6312</name>
</gene>
<proteinExistence type="predicted"/>
<evidence type="ECO:0000256" key="1">
    <source>
        <dbReference type="ARBA" id="ARBA00022723"/>
    </source>
</evidence>
<evidence type="ECO:0000313" key="6">
    <source>
        <dbReference type="EMBL" id="CAD8256820.1"/>
    </source>
</evidence>
<dbReference type="PROSITE" id="PS50865">
    <property type="entry name" value="ZF_MYND_2"/>
    <property type="match status" value="1"/>
</dbReference>
<evidence type="ECO:0000256" key="3">
    <source>
        <dbReference type="ARBA" id="ARBA00022833"/>
    </source>
</evidence>
<dbReference type="GO" id="GO:0008270">
    <property type="term" value="F:zinc ion binding"/>
    <property type="evidence" value="ECO:0007669"/>
    <property type="project" value="UniProtKB-KW"/>
</dbReference>
<dbReference type="EMBL" id="HBEA01008199">
    <property type="protein sequence ID" value="CAD8256820.1"/>
    <property type="molecule type" value="Transcribed_RNA"/>
</dbReference>
<dbReference type="AlphaFoldDB" id="A0A7R9U7V5"/>
<accession>A0A7R9U7V5</accession>
<dbReference type="InterPro" id="IPR002893">
    <property type="entry name" value="Znf_MYND"/>
</dbReference>
<dbReference type="SUPFAM" id="SSF144232">
    <property type="entry name" value="HIT/MYND zinc finger-like"/>
    <property type="match status" value="1"/>
</dbReference>
<keyword evidence="3" id="KW-0862">Zinc</keyword>
<evidence type="ECO:0000259" key="5">
    <source>
        <dbReference type="PROSITE" id="PS50865"/>
    </source>
</evidence>
<reference evidence="6" key="1">
    <citation type="submission" date="2021-01" db="EMBL/GenBank/DDBJ databases">
        <authorList>
            <person name="Corre E."/>
            <person name="Pelletier E."/>
            <person name="Niang G."/>
            <person name="Scheremetjew M."/>
            <person name="Finn R."/>
            <person name="Kale V."/>
            <person name="Holt S."/>
            <person name="Cochrane G."/>
            <person name="Meng A."/>
            <person name="Brown T."/>
            <person name="Cohen L."/>
        </authorList>
    </citation>
    <scope>NUCLEOTIDE SEQUENCE</scope>
    <source>
        <strain evidence="6">CCMP2078</strain>
    </source>
</reference>
<evidence type="ECO:0000256" key="2">
    <source>
        <dbReference type="ARBA" id="ARBA00022771"/>
    </source>
</evidence>
<dbReference type="Pfam" id="PF01753">
    <property type="entry name" value="zf-MYND"/>
    <property type="match status" value="1"/>
</dbReference>
<dbReference type="Gene3D" id="6.10.140.2220">
    <property type="match status" value="1"/>
</dbReference>